<reference evidence="1 2" key="1">
    <citation type="submission" date="2021-06" db="EMBL/GenBank/DDBJ databases">
        <title>Caerostris darwini draft genome.</title>
        <authorList>
            <person name="Kono N."/>
            <person name="Arakawa K."/>
        </authorList>
    </citation>
    <scope>NUCLEOTIDE SEQUENCE [LARGE SCALE GENOMIC DNA]</scope>
</reference>
<proteinExistence type="predicted"/>
<dbReference type="Proteomes" id="UP001054837">
    <property type="component" value="Unassembled WGS sequence"/>
</dbReference>
<accession>A0AAV4W3A8</accession>
<protein>
    <submittedName>
        <fullName evidence="1">Uncharacterized protein</fullName>
    </submittedName>
</protein>
<comment type="caution">
    <text evidence="1">The sequence shown here is derived from an EMBL/GenBank/DDBJ whole genome shotgun (WGS) entry which is preliminary data.</text>
</comment>
<evidence type="ECO:0000313" key="1">
    <source>
        <dbReference type="EMBL" id="GIY77036.1"/>
    </source>
</evidence>
<evidence type="ECO:0000313" key="2">
    <source>
        <dbReference type="Proteomes" id="UP001054837"/>
    </source>
</evidence>
<organism evidence="1 2">
    <name type="scientific">Caerostris darwini</name>
    <dbReference type="NCBI Taxonomy" id="1538125"/>
    <lineage>
        <taxon>Eukaryota</taxon>
        <taxon>Metazoa</taxon>
        <taxon>Ecdysozoa</taxon>
        <taxon>Arthropoda</taxon>
        <taxon>Chelicerata</taxon>
        <taxon>Arachnida</taxon>
        <taxon>Araneae</taxon>
        <taxon>Araneomorphae</taxon>
        <taxon>Entelegynae</taxon>
        <taxon>Araneoidea</taxon>
        <taxon>Araneidae</taxon>
        <taxon>Caerostris</taxon>
    </lineage>
</organism>
<sequence>MVTSKFRSVKCTNFRVWNFHGITRTRKRHANWVPTRKGFVLVYSIRRVGKSIENFITWKVISKLHRPNFWSSPGDELQGCFCKSFCCVVEVTILWKNKWMIMLIKNGTP</sequence>
<keyword evidence="2" id="KW-1185">Reference proteome</keyword>
<dbReference type="EMBL" id="BPLQ01014069">
    <property type="protein sequence ID" value="GIY77036.1"/>
    <property type="molecule type" value="Genomic_DNA"/>
</dbReference>
<dbReference type="AlphaFoldDB" id="A0AAV4W3A8"/>
<name>A0AAV4W3A8_9ARAC</name>
<gene>
    <name evidence="1" type="ORF">CDAR_463781</name>
</gene>